<organism evidence="2 3">
    <name type="scientific">Mortierella alpina</name>
    <name type="common">Oleaginous fungus</name>
    <name type="synonym">Mortierella renispora</name>
    <dbReference type="NCBI Taxonomy" id="64518"/>
    <lineage>
        <taxon>Eukaryota</taxon>
        <taxon>Fungi</taxon>
        <taxon>Fungi incertae sedis</taxon>
        <taxon>Mucoromycota</taxon>
        <taxon>Mortierellomycotina</taxon>
        <taxon>Mortierellomycetes</taxon>
        <taxon>Mortierellales</taxon>
        <taxon>Mortierellaceae</taxon>
        <taxon>Mortierella</taxon>
    </lineage>
</organism>
<dbReference type="PANTHER" id="PTHR39218">
    <property type="entry name" value="OXIDOREDUCTASE 14 KDA SUBUNIT, PUTATIVE (AFU_ORTHOLOGUE AFUA_1G12110)-RELATED"/>
    <property type="match status" value="1"/>
</dbReference>
<dbReference type="Proteomes" id="UP000717515">
    <property type="component" value="Unassembled WGS sequence"/>
</dbReference>
<gene>
    <name evidence="2" type="ORF">KVV02_001437</name>
</gene>
<dbReference type="PANTHER" id="PTHR39218:SF1">
    <property type="entry name" value="OXIDOREDUCTASE 14 KDA SUBUNIT, PUTATIVE (AFU_ORTHOLOGUE AFUA_1G12110)-RELATED"/>
    <property type="match status" value="1"/>
</dbReference>
<sequence>MHPASSQHHIMPLLTSVAGFATFGVAARAVALTIQRRPIASGFGGYGLSALAFSGVGYFAYGLEQRQAELLKDRRDVLTANRERRLSAQEASA</sequence>
<keyword evidence="1" id="KW-0812">Transmembrane</keyword>
<comment type="caution">
    <text evidence="2">The sequence shown here is derived from an EMBL/GenBank/DDBJ whole genome shotgun (WGS) entry which is preliminary data.</text>
</comment>
<keyword evidence="1" id="KW-0472">Membrane</keyword>
<proteinExistence type="predicted"/>
<accession>A0A9P8A9S3</accession>
<evidence type="ECO:0000256" key="1">
    <source>
        <dbReference type="SAM" id="Phobius"/>
    </source>
</evidence>
<reference evidence="2" key="1">
    <citation type="submission" date="2021-07" db="EMBL/GenBank/DDBJ databases">
        <title>Draft genome of Mortierella alpina, strain LL118, isolated from an aspen leaf litter sample.</title>
        <authorList>
            <person name="Yang S."/>
            <person name="Vinatzer B.A."/>
        </authorList>
    </citation>
    <scope>NUCLEOTIDE SEQUENCE</scope>
    <source>
        <strain evidence="2">LL118</strain>
    </source>
</reference>
<evidence type="ECO:0000313" key="2">
    <source>
        <dbReference type="EMBL" id="KAG9326913.1"/>
    </source>
</evidence>
<feature type="transmembrane region" description="Helical" evidence="1">
    <location>
        <begin position="39"/>
        <end position="61"/>
    </location>
</feature>
<protein>
    <submittedName>
        <fullName evidence="2">Uncharacterized protein</fullName>
    </submittedName>
</protein>
<name>A0A9P8A9S3_MORAP</name>
<dbReference type="EMBL" id="JAIFTL010000012">
    <property type="protein sequence ID" value="KAG9326913.1"/>
    <property type="molecule type" value="Genomic_DNA"/>
</dbReference>
<dbReference type="AlphaFoldDB" id="A0A9P8A9S3"/>
<keyword evidence="1" id="KW-1133">Transmembrane helix</keyword>
<evidence type="ECO:0000313" key="3">
    <source>
        <dbReference type="Proteomes" id="UP000717515"/>
    </source>
</evidence>